<reference evidence="3" key="1">
    <citation type="submission" date="2011-07" db="EMBL/GenBank/DDBJ databases">
        <title>Divergent evolution of antigenic variation in African trypanosomes.</title>
        <authorList>
            <person name="Jackson A.P."/>
            <person name="Berry A."/>
            <person name="Allison H.C."/>
            <person name="Burton P."/>
            <person name="Anderson J."/>
            <person name="Aslett M."/>
            <person name="Brown R."/>
            <person name="Corton N."/>
            <person name="Harris D."/>
            <person name="Hauser H."/>
            <person name="Gamble J."/>
            <person name="Gilderthorp R."/>
            <person name="McQuillan J."/>
            <person name="Quail M.A."/>
            <person name="Sanders M."/>
            <person name="Van Tonder A."/>
            <person name="Ginger M.L."/>
            <person name="Donelson J.E."/>
            <person name="Field M.C."/>
            <person name="Barry J.D."/>
            <person name="Berriman M."/>
            <person name="Hertz-Fowler C."/>
        </authorList>
    </citation>
    <scope>NUCLEOTIDE SEQUENCE [LARGE SCALE GENOMIC DNA]</scope>
    <source>
        <strain evidence="3">IL3000</strain>
    </source>
</reference>
<gene>
    <name evidence="2" type="ORF">TCIL3000_0_42560</name>
</gene>
<feature type="compositionally biased region" description="Polar residues" evidence="1">
    <location>
        <begin position="181"/>
        <end position="190"/>
    </location>
</feature>
<evidence type="ECO:0000256" key="1">
    <source>
        <dbReference type="SAM" id="MobiDB-lite"/>
    </source>
</evidence>
<comment type="caution">
    <text evidence="2">The sequence shown here is derived from an EMBL/GenBank/DDBJ whole genome shotgun (WGS) entry which is preliminary data.</text>
</comment>
<accession>F9W8H8</accession>
<evidence type="ECO:0000313" key="3">
    <source>
        <dbReference type="Proteomes" id="UP000000702"/>
    </source>
</evidence>
<dbReference type="EMBL" id="CAEQ01001170">
    <property type="protein sequence ID" value="CCD13510.1"/>
    <property type="molecule type" value="Genomic_DNA"/>
</dbReference>
<dbReference type="AlphaFoldDB" id="F9W8H8"/>
<evidence type="ECO:0000313" key="2">
    <source>
        <dbReference type="EMBL" id="CCD13510.1"/>
    </source>
</evidence>
<dbReference type="Proteomes" id="UP000000702">
    <property type="component" value="Unassembled WGS sequence"/>
</dbReference>
<keyword evidence="3" id="KW-1185">Reference proteome</keyword>
<feature type="region of interest" description="Disordered" evidence="1">
    <location>
        <begin position="153"/>
        <end position="203"/>
    </location>
</feature>
<dbReference type="VEuPathDB" id="TriTrypDB:TcIL3000_0_42560"/>
<sequence length="265" mass="29383">MSMVRVWLREPHHTDEGAVKLVISDSSDVSDVLLRVPDFLRVDNLKPSEIQAEHHGMVLSNRLILRDIFGSSGEGTLVIRPRCGVLTLLGNLSSNRETHGLMSHFNSSLSYQRIRPLPSPKRGEMDGSAKGSTKGLKQSASCTTGLYGSVTSRNTGGSRVTLESRTHSLFKHRGSIDRSVSRSTNGNPEANISKERSSNKSAAPLKRLTQNRKWNVTSRFRQEAEKMKALSVRNNTNFVCDNFKPQWGKPLCVICGHSKHVHSLL</sequence>
<name>F9W8H8_TRYCI</name>
<dbReference type="OMA" id="FKPQWGK"/>
<proteinExistence type="predicted"/>
<protein>
    <submittedName>
        <fullName evidence="2">WGS project CAEQ00000000 data, annotated contig 1735</fullName>
    </submittedName>
</protein>
<feature type="region of interest" description="Disordered" evidence="1">
    <location>
        <begin position="116"/>
        <end position="140"/>
    </location>
</feature>
<reference evidence="2 3" key="2">
    <citation type="journal article" date="2012" name="Proc. Natl. Acad. Sci. U.S.A.">
        <title>Antigenic diversity is generated by distinct evolutionary mechanisms in African trypanosome species.</title>
        <authorList>
            <person name="Jackson A.P."/>
            <person name="Berry A."/>
            <person name="Aslett M."/>
            <person name="Allison H.C."/>
            <person name="Burton P."/>
            <person name="Vavrova-Anderson J."/>
            <person name="Brown R."/>
            <person name="Browne H."/>
            <person name="Corton N."/>
            <person name="Hauser H."/>
            <person name="Gamble J."/>
            <person name="Gilderthorp R."/>
            <person name="Marcello L."/>
            <person name="McQuillan J."/>
            <person name="Otto T.D."/>
            <person name="Quail M.A."/>
            <person name="Sanders M.J."/>
            <person name="van Tonder A."/>
            <person name="Ginger M.L."/>
            <person name="Field M.C."/>
            <person name="Barry J.D."/>
            <person name="Hertz-Fowler C."/>
            <person name="Berriman M."/>
        </authorList>
    </citation>
    <scope>NUCLEOTIDE SEQUENCE [LARGE SCALE GENOMIC DNA]</scope>
    <source>
        <strain evidence="2 3">IL3000</strain>
    </source>
</reference>
<feature type="compositionally biased region" description="Polar residues" evidence="1">
    <location>
        <begin position="153"/>
        <end position="163"/>
    </location>
</feature>
<organism evidence="2 3">
    <name type="scientific">Trypanosoma congolense (strain IL3000)</name>
    <dbReference type="NCBI Taxonomy" id="1068625"/>
    <lineage>
        <taxon>Eukaryota</taxon>
        <taxon>Discoba</taxon>
        <taxon>Euglenozoa</taxon>
        <taxon>Kinetoplastea</taxon>
        <taxon>Metakinetoplastina</taxon>
        <taxon>Trypanosomatida</taxon>
        <taxon>Trypanosomatidae</taxon>
        <taxon>Trypanosoma</taxon>
        <taxon>Nannomonas</taxon>
    </lineage>
</organism>